<dbReference type="InterPro" id="IPR001789">
    <property type="entry name" value="Sig_transdc_resp-reg_receiver"/>
</dbReference>
<dbReference type="Gene3D" id="3.40.50.2300">
    <property type="match status" value="1"/>
</dbReference>
<gene>
    <name evidence="3" type="ORF">BWR22_02885</name>
</gene>
<dbReference type="EMBL" id="CP019352">
    <property type="protein sequence ID" value="APY01448.1"/>
    <property type="molecule type" value="Genomic_DNA"/>
</dbReference>
<protein>
    <submittedName>
        <fullName evidence="3">Response regulator</fullName>
    </submittedName>
</protein>
<dbReference type="AlphaFoldDB" id="A0AAC9PY26"/>
<organism evidence="3 4">
    <name type="scientific">Lacinutrix venerupis</name>
    <dbReference type="NCBI Taxonomy" id="1486034"/>
    <lineage>
        <taxon>Bacteria</taxon>
        <taxon>Pseudomonadati</taxon>
        <taxon>Bacteroidota</taxon>
        <taxon>Flavobacteriia</taxon>
        <taxon>Flavobacteriales</taxon>
        <taxon>Flavobacteriaceae</taxon>
        <taxon>Lacinutrix</taxon>
    </lineage>
</organism>
<reference evidence="3 4" key="1">
    <citation type="submission" date="2017-01" db="EMBL/GenBank/DDBJ databases">
        <title>Complete genome of Lacinutrix venerupis DOK2-8 isolated from seawater in Dokdo.</title>
        <authorList>
            <person name="Chi W.-J."/>
            <person name="Kim J.H."/>
        </authorList>
    </citation>
    <scope>NUCLEOTIDE SEQUENCE [LARGE SCALE GENOMIC DNA]</scope>
    <source>
        <strain evidence="3 4">DOK2-8</strain>
    </source>
</reference>
<dbReference type="InterPro" id="IPR051015">
    <property type="entry name" value="EvgA-like"/>
</dbReference>
<dbReference type="PANTHER" id="PTHR45566">
    <property type="entry name" value="HTH-TYPE TRANSCRIPTIONAL REGULATOR YHJB-RELATED"/>
    <property type="match status" value="1"/>
</dbReference>
<feature type="modified residue" description="4-aspartylphosphate" evidence="1">
    <location>
        <position position="66"/>
    </location>
</feature>
<dbReference type="RefSeq" id="WP_076734350.1">
    <property type="nucleotide sequence ID" value="NZ_RCCH01000003.1"/>
</dbReference>
<dbReference type="PROSITE" id="PS50110">
    <property type="entry name" value="RESPONSE_REGULATORY"/>
    <property type="match status" value="1"/>
</dbReference>
<dbReference type="PANTHER" id="PTHR45566:SF2">
    <property type="entry name" value="NARL SUBFAMILY"/>
    <property type="match status" value="1"/>
</dbReference>
<proteinExistence type="predicted"/>
<sequence length="227" mass="25980">MAQEIIKILMTDDHPMIIEGYQNTLLATKKESQKLIIDIATNCDESLELINKSISLGEHYTVCFFDISMPPSSDGEFKSGEDLALYVRKKTRRTKIVMLTMFDESYRIHSIINNIDPEGFLIKSDITSRELASAFQAVLHNPPFYSGTVNQIIKRTRFSNLEVDEVNHHILYLISKSMKNKDIAKELNLSLSSIEKKKKLLKEIFKVEEGDEKTLIEKAKGYGFLNN</sequence>
<name>A0AAC9PY26_9FLAO</name>
<dbReference type="InterPro" id="IPR011006">
    <property type="entry name" value="CheY-like_superfamily"/>
</dbReference>
<feature type="domain" description="Response regulatory" evidence="2">
    <location>
        <begin position="7"/>
        <end position="138"/>
    </location>
</feature>
<evidence type="ECO:0000313" key="3">
    <source>
        <dbReference type="EMBL" id="APY01448.1"/>
    </source>
</evidence>
<accession>A0AAC9PY26</accession>
<evidence type="ECO:0000256" key="1">
    <source>
        <dbReference type="PROSITE-ProRule" id="PRU00169"/>
    </source>
</evidence>
<keyword evidence="1" id="KW-0597">Phosphoprotein</keyword>
<dbReference type="SUPFAM" id="SSF52172">
    <property type="entry name" value="CheY-like"/>
    <property type="match status" value="1"/>
</dbReference>
<dbReference type="GO" id="GO:0000160">
    <property type="term" value="P:phosphorelay signal transduction system"/>
    <property type="evidence" value="ECO:0007669"/>
    <property type="project" value="InterPro"/>
</dbReference>
<dbReference type="KEGG" id="lvn:BWR22_02885"/>
<keyword evidence="4" id="KW-1185">Reference proteome</keyword>
<evidence type="ECO:0000259" key="2">
    <source>
        <dbReference type="PROSITE" id="PS50110"/>
    </source>
</evidence>
<dbReference type="Proteomes" id="UP000187506">
    <property type="component" value="Chromosome"/>
</dbReference>
<evidence type="ECO:0000313" key="4">
    <source>
        <dbReference type="Proteomes" id="UP000187506"/>
    </source>
</evidence>